<evidence type="ECO:0000256" key="1">
    <source>
        <dbReference type="ARBA" id="ARBA00001966"/>
    </source>
</evidence>
<dbReference type="PANTHER" id="PTHR11135:SF1">
    <property type="entry name" value="PROTEIN YHCC"/>
    <property type="match status" value="1"/>
</dbReference>
<dbReference type="Proteomes" id="UP000003793">
    <property type="component" value="Unassembled WGS sequence"/>
</dbReference>
<dbReference type="PANTHER" id="PTHR11135">
    <property type="entry name" value="HISTONE ACETYLTRANSFERASE-RELATED"/>
    <property type="match status" value="1"/>
</dbReference>
<dbReference type="NCBIfam" id="TIGR01212">
    <property type="entry name" value="TIGR01212 family radical SAM protein"/>
    <property type="match status" value="1"/>
</dbReference>
<evidence type="ECO:0000259" key="7">
    <source>
        <dbReference type="PROSITE" id="PS51918"/>
    </source>
</evidence>
<dbReference type="Pfam" id="PF16199">
    <property type="entry name" value="Radical_SAM_C"/>
    <property type="match status" value="1"/>
</dbReference>
<dbReference type="InterPro" id="IPR039661">
    <property type="entry name" value="ELP3"/>
</dbReference>
<reference evidence="8 9" key="2">
    <citation type="submission" date="2009-03" db="EMBL/GenBank/DDBJ databases">
        <title>Draft genome sequence of Coprococcus comes (ATCC 27758).</title>
        <authorList>
            <person name="Sudarsanam P."/>
            <person name="Ley R."/>
            <person name="Guruge J."/>
            <person name="Turnbaugh P.J."/>
            <person name="Mahowald M."/>
            <person name="Liep D."/>
            <person name="Gordon J."/>
        </authorList>
    </citation>
    <scope>NUCLEOTIDE SEQUENCE [LARGE SCALE GENOMIC DNA]</scope>
    <source>
        <strain evidence="8 9">ATCC 27758</strain>
    </source>
</reference>
<dbReference type="InterPro" id="IPR058240">
    <property type="entry name" value="rSAM_sf"/>
</dbReference>
<keyword evidence="5" id="KW-0408">Iron</keyword>
<dbReference type="SUPFAM" id="SSF102114">
    <property type="entry name" value="Radical SAM enzymes"/>
    <property type="match status" value="1"/>
</dbReference>
<comment type="cofactor">
    <cofactor evidence="1">
        <name>[4Fe-4S] cluster</name>
        <dbReference type="ChEBI" id="CHEBI:49883"/>
    </cofactor>
</comment>
<evidence type="ECO:0000256" key="3">
    <source>
        <dbReference type="ARBA" id="ARBA00022691"/>
    </source>
</evidence>
<name>C0BC63_9FIRM</name>
<feature type="domain" description="Radical SAM core" evidence="7">
    <location>
        <begin position="18"/>
        <end position="259"/>
    </location>
</feature>
<keyword evidence="6" id="KW-0411">Iron-sulfur</keyword>
<dbReference type="AlphaFoldDB" id="C0BC63"/>
<dbReference type="InterPro" id="IPR006638">
    <property type="entry name" value="Elp3/MiaA/NifB-like_rSAM"/>
</dbReference>
<dbReference type="EMBL" id="ABVR01000042">
    <property type="protein sequence ID" value="EEG88664.1"/>
    <property type="molecule type" value="Genomic_DNA"/>
</dbReference>
<dbReference type="SFLD" id="SFLDG01091">
    <property type="entry name" value="uncharacterized_CHP01210-like"/>
    <property type="match status" value="1"/>
</dbReference>
<protein>
    <submittedName>
        <fullName evidence="8">Radical SAM protein, TIGR01212 family</fullName>
    </submittedName>
</protein>
<dbReference type="InterPro" id="IPR005911">
    <property type="entry name" value="YhcC-like"/>
</dbReference>
<dbReference type="SMART" id="SM00729">
    <property type="entry name" value="Elp3"/>
    <property type="match status" value="1"/>
</dbReference>
<keyword evidence="3" id="KW-0949">S-adenosyl-L-methionine</keyword>
<organism evidence="8 9">
    <name type="scientific">Coprococcus comes ATCC 27758</name>
    <dbReference type="NCBI Taxonomy" id="470146"/>
    <lineage>
        <taxon>Bacteria</taxon>
        <taxon>Bacillati</taxon>
        <taxon>Bacillota</taxon>
        <taxon>Clostridia</taxon>
        <taxon>Lachnospirales</taxon>
        <taxon>Lachnospiraceae</taxon>
        <taxon>Coprococcus</taxon>
    </lineage>
</organism>
<reference evidence="8 9" key="1">
    <citation type="submission" date="2009-02" db="EMBL/GenBank/DDBJ databases">
        <authorList>
            <person name="Fulton L."/>
            <person name="Clifton S."/>
            <person name="Fulton B."/>
            <person name="Xu J."/>
            <person name="Minx P."/>
            <person name="Pepin K.H."/>
            <person name="Johnson M."/>
            <person name="Bhonagiri V."/>
            <person name="Nash W.E."/>
            <person name="Mardis E.R."/>
            <person name="Wilson R.K."/>
        </authorList>
    </citation>
    <scope>NUCLEOTIDE SEQUENCE [LARGE SCALE GENOMIC DNA]</scope>
    <source>
        <strain evidence="8 9">ATCC 27758</strain>
    </source>
</reference>
<dbReference type="GO" id="GO:0051539">
    <property type="term" value="F:4 iron, 4 sulfur cluster binding"/>
    <property type="evidence" value="ECO:0007669"/>
    <property type="project" value="UniProtKB-KW"/>
</dbReference>
<dbReference type="InterPro" id="IPR007197">
    <property type="entry name" value="rSAM"/>
</dbReference>
<dbReference type="Pfam" id="PF04055">
    <property type="entry name" value="Radical_SAM"/>
    <property type="match status" value="1"/>
</dbReference>
<dbReference type="SFLD" id="SFLDG01086">
    <property type="entry name" value="elongater_protein-like"/>
    <property type="match status" value="1"/>
</dbReference>
<evidence type="ECO:0000256" key="2">
    <source>
        <dbReference type="ARBA" id="ARBA00022485"/>
    </source>
</evidence>
<evidence type="ECO:0000256" key="6">
    <source>
        <dbReference type="ARBA" id="ARBA00023014"/>
    </source>
</evidence>
<evidence type="ECO:0000313" key="8">
    <source>
        <dbReference type="EMBL" id="EEG88664.1"/>
    </source>
</evidence>
<dbReference type="InterPro" id="IPR032432">
    <property type="entry name" value="Radical_SAM_C"/>
</dbReference>
<dbReference type="Gene3D" id="3.80.30.20">
    <property type="entry name" value="tm_1862 like domain"/>
    <property type="match status" value="1"/>
</dbReference>
<dbReference type="SFLD" id="SFLDS00029">
    <property type="entry name" value="Radical_SAM"/>
    <property type="match status" value="1"/>
</dbReference>
<comment type="caution">
    <text evidence="8">The sequence shown here is derived from an EMBL/GenBank/DDBJ whole genome shotgun (WGS) entry which is preliminary data.</text>
</comment>
<sequence length="319" mass="36508">MRGKNMLYYKYSDYLKNKYGEKVYKLPVNLPVTCPNRLDGDGCAFCAGAGTGFEAMSAAVSVTEQLTRTRQMITRKYHANKYIAYFQNYTNTFLPPDRFRSYLMEATRIPGVVEISVSTRPDCVSAEYLDIMRDIRAMTGIQMNVELGLQTANYHTLQMIDRGHGLAEFIDAVLRIKRYTGISICTHVILNLPGDTAADAKETARILTALGVDIVKLHSLYIARNTRLCDWYENGKITVCSKEEYFERVITFLEQIPETVAVERMFSRIPEKDAVFCNWGCSWWRLRDELLQKMEEEGRYQGKCCDYLNGAALCLLKSE</sequence>
<dbReference type="InterPro" id="IPR023404">
    <property type="entry name" value="rSAM_horseshoe"/>
</dbReference>
<proteinExistence type="predicted"/>
<evidence type="ECO:0000313" key="9">
    <source>
        <dbReference type="Proteomes" id="UP000003793"/>
    </source>
</evidence>
<gene>
    <name evidence="8" type="ORF">COPCOM_02754</name>
</gene>
<dbReference type="GO" id="GO:0046872">
    <property type="term" value="F:metal ion binding"/>
    <property type="evidence" value="ECO:0007669"/>
    <property type="project" value="UniProtKB-KW"/>
</dbReference>
<dbReference type="GO" id="GO:0003824">
    <property type="term" value="F:catalytic activity"/>
    <property type="evidence" value="ECO:0007669"/>
    <property type="project" value="InterPro"/>
</dbReference>
<evidence type="ECO:0000256" key="5">
    <source>
        <dbReference type="ARBA" id="ARBA00023004"/>
    </source>
</evidence>
<keyword evidence="2" id="KW-0004">4Fe-4S</keyword>
<dbReference type="HOGENOM" id="CLU_060920_0_0_9"/>
<keyword evidence="4" id="KW-0479">Metal-binding</keyword>
<dbReference type="PROSITE" id="PS51918">
    <property type="entry name" value="RADICAL_SAM"/>
    <property type="match status" value="1"/>
</dbReference>
<accession>C0BC63</accession>
<evidence type="ECO:0000256" key="4">
    <source>
        <dbReference type="ARBA" id="ARBA00022723"/>
    </source>
</evidence>